<protein>
    <submittedName>
        <fullName evidence="1">Uncharacterized protein</fullName>
    </submittedName>
</protein>
<reference evidence="1 2" key="1">
    <citation type="submission" date="2024-11" db="EMBL/GenBank/DDBJ databases">
        <title>Using genomics to understand microbial adaptation to soil warming.</title>
        <authorList>
            <person name="Deangelis K.M. PhD."/>
        </authorList>
    </citation>
    <scope>NUCLEOTIDE SEQUENCE [LARGE SCALE GENOMIC DNA]</scope>
    <source>
        <strain evidence="1 2">GAS97</strain>
    </source>
</reference>
<organism evidence="1 2">
    <name type="scientific">Caballeronia udeis</name>
    <dbReference type="NCBI Taxonomy" id="1232866"/>
    <lineage>
        <taxon>Bacteria</taxon>
        <taxon>Pseudomonadati</taxon>
        <taxon>Pseudomonadota</taxon>
        <taxon>Betaproteobacteria</taxon>
        <taxon>Burkholderiales</taxon>
        <taxon>Burkholderiaceae</taxon>
        <taxon>Caballeronia</taxon>
    </lineage>
</organism>
<evidence type="ECO:0000313" key="1">
    <source>
        <dbReference type="EMBL" id="MFK4442865.1"/>
    </source>
</evidence>
<gene>
    <name evidence="1" type="ORF">ABH943_002881</name>
</gene>
<name>A0ABW8MGR5_9BURK</name>
<comment type="caution">
    <text evidence="1">The sequence shown here is derived from an EMBL/GenBank/DDBJ whole genome shotgun (WGS) entry which is preliminary data.</text>
</comment>
<proteinExistence type="predicted"/>
<dbReference type="EMBL" id="JBIYDN010000007">
    <property type="protein sequence ID" value="MFK4442865.1"/>
    <property type="molecule type" value="Genomic_DNA"/>
</dbReference>
<evidence type="ECO:0000313" key="2">
    <source>
        <dbReference type="Proteomes" id="UP001620514"/>
    </source>
</evidence>
<dbReference type="RefSeq" id="WP_404607255.1">
    <property type="nucleotide sequence ID" value="NZ_JBIYDN010000007.1"/>
</dbReference>
<keyword evidence="2" id="KW-1185">Reference proteome</keyword>
<dbReference type="Proteomes" id="UP001620514">
    <property type="component" value="Unassembled WGS sequence"/>
</dbReference>
<sequence>MSKSSPTPIVVADHARFGVRVTYDTNGDTVVSSIDCMEPPCARAVTQAGKLSALICLINGEGFDAFESLAKSHKRNVIWMLDDLAHEVLALTEMASDLDTYPANMEASHG</sequence>
<accession>A0ABW8MGR5</accession>